<evidence type="ECO:0000313" key="3">
    <source>
        <dbReference type="Proteomes" id="UP000248536"/>
    </source>
</evidence>
<gene>
    <name evidence="2" type="ORF">HME9304_00544</name>
</gene>
<feature type="transmembrane region" description="Helical" evidence="1">
    <location>
        <begin position="71"/>
        <end position="90"/>
    </location>
</feature>
<evidence type="ECO:0008006" key="4">
    <source>
        <dbReference type="Google" id="ProtNLM"/>
    </source>
</evidence>
<dbReference type="AlphaFoldDB" id="A0A2Z4LNW5"/>
<dbReference type="Pfam" id="PF10067">
    <property type="entry name" value="DUF2306"/>
    <property type="match status" value="1"/>
</dbReference>
<organism evidence="2 3">
    <name type="scientific">Flagellimonas maritima</name>
    <dbReference type="NCBI Taxonomy" id="1383885"/>
    <lineage>
        <taxon>Bacteria</taxon>
        <taxon>Pseudomonadati</taxon>
        <taxon>Bacteroidota</taxon>
        <taxon>Flavobacteriia</taxon>
        <taxon>Flavobacteriales</taxon>
        <taxon>Flavobacteriaceae</taxon>
        <taxon>Flagellimonas</taxon>
    </lineage>
</organism>
<feature type="transmembrane region" description="Helical" evidence="1">
    <location>
        <begin position="40"/>
        <end position="59"/>
    </location>
</feature>
<dbReference type="EMBL" id="CP030104">
    <property type="protein sequence ID" value="AWX43555.1"/>
    <property type="molecule type" value="Genomic_DNA"/>
</dbReference>
<keyword evidence="1" id="KW-1133">Transmembrane helix</keyword>
<sequence length="130" mass="14912">MTTTYLFLMYVHIITVVPCIFLGAYLLIVKKGTKYHRSIGKIYMILMFFTAFISLFLPAQVGNQFLNHFGFIHLFSFLTLYTVPTAIMAIRRGKIKVHKRKMILLYFGALIIAGGFTLAPGRYLNEVFFG</sequence>
<proteinExistence type="predicted"/>
<evidence type="ECO:0000313" key="2">
    <source>
        <dbReference type="EMBL" id="AWX43555.1"/>
    </source>
</evidence>
<keyword evidence="1" id="KW-0812">Transmembrane</keyword>
<dbReference type="RefSeq" id="WP_206170487.1">
    <property type="nucleotide sequence ID" value="NZ_CP030104.1"/>
</dbReference>
<reference evidence="2 3" key="1">
    <citation type="submission" date="2018-06" db="EMBL/GenBank/DDBJ databases">
        <title>Spongiibacterium sp. HME9304 Genome sequencing and assembly.</title>
        <authorList>
            <person name="Kang H."/>
            <person name="Kim H."/>
            <person name="Joh K."/>
        </authorList>
    </citation>
    <scope>NUCLEOTIDE SEQUENCE [LARGE SCALE GENOMIC DNA]</scope>
    <source>
        <strain evidence="2 3">HME9304</strain>
    </source>
</reference>
<dbReference type="KEGG" id="spon:HME9304_00544"/>
<protein>
    <recommendedName>
        <fullName evidence="4">DUF2306 domain-containing protein</fullName>
    </recommendedName>
</protein>
<dbReference type="Proteomes" id="UP000248536">
    <property type="component" value="Chromosome"/>
</dbReference>
<feature type="transmembrane region" description="Helical" evidence="1">
    <location>
        <begin position="6"/>
        <end position="28"/>
    </location>
</feature>
<keyword evidence="1" id="KW-0472">Membrane</keyword>
<evidence type="ECO:0000256" key="1">
    <source>
        <dbReference type="SAM" id="Phobius"/>
    </source>
</evidence>
<dbReference type="InterPro" id="IPR018750">
    <property type="entry name" value="DUF2306_membrane"/>
</dbReference>
<keyword evidence="3" id="KW-1185">Reference proteome</keyword>
<name>A0A2Z4LNW5_9FLAO</name>
<feature type="transmembrane region" description="Helical" evidence="1">
    <location>
        <begin position="102"/>
        <end position="124"/>
    </location>
</feature>
<accession>A0A2Z4LNW5</accession>